<dbReference type="RefSeq" id="WP_184101770.1">
    <property type="nucleotide sequence ID" value="NZ_JACHHN010000005.1"/>
</dbReference>
<evidence type="ECO:0000313" key="4">
    <source>
        <dbReference type="EMBL" id="MBB5192116.1"/>
    </source>
</evidence>
<dbReference type="PANTHER" id="PTHR43877:SF2">
    <property type="entry name" value="AMINOALKYLPHOSPHONATE N-ACETYLTRANSFERASE-RELATED"/>
    <property type="match status" value="1"/>
</dbReference>
<evidence type="ECO:0000259" key="3">
    <source>
        <dbReference type="PROSITE" id="PS51186"/>
    </source>
</evidence>
<evidence type="ECO:0000256" key="2">
    <source>
        <dbReference type="ARBA" id="ARBA00023315"/>
    </source>
</evidence>
<gene>
    <name evidence="4" type="ORF">HNQ50_002853</name>
</gene>
<dbReference type="InterPro" id="IPR050832">
    <property type="entry name" value="Bact_Acetyltransf"/>
</dbReference>
<dbReference type="PANTHER" id="PTHR43877">
    <property type="entry name" value="AMINOALKYLPHOSPHONATE N-ACETYLTRANSFERASE-RELATED-RELATED"/>
    <property type="match status" value="1"/>
</dbReference>
<dbReference type="AlphaFoldDB" id="A0A840RIH4"/>
<dbReference type="SUPFAM" id="SSF55729">
    <property type="entry name" value="Acyl-CoA N-acyltransferases (Nat)"/>
    <property type="match status" value="1"/>
</dbReference>
<evidence type="ECO:0000313" key="5">
    <source>
        <dbReference type="Proteomes" id="UP000543030"/>
    </source>
</evidence>
<comment type="caution">
    <text evidence="4">The sequence shown here is derived from an EMBL/GenBank/DDBJ whole genome shotgun (WGS) entry which is preliminary data.</text>
</comment>
<dbReference type="EMBL" id="JACHHN010000005">
    <property type="protein sequence ID" value="MBB5192116.1"/>
    <property type="molecule type" value="Genomic_DNA"/>
</dbReference>
<dbReference type="InterPro" id="IPR000182">
    <property type="entry name" value="GNAT_dom"/>
</dbReference>
<name>A0A840RIH4_9NEIS</name>
<dbReference type="Proteomes" id="UP000543030">
    <property type="component" value="Unassembled WGS sequence"/>
</dbReference>
<evidence type="ECO:0000256" key="1">
    <source>
        <dbReference type="ARBA" id="ARBA00022679"/>
    </source>
</evidence>
<dbReference type="CDD" id="cd04301">
    <property type="entry name" value="NAT_SF"/>
    <property type="match status" value="1"/>
</dbReference>
<dbReference type="PROSITE" id="PS51186">
    <property type="entry name" value="GNAT"/>
    <property type="match status" value="1"/>
</dbReference>
<keyword evidence="5" id="KW-1185">Reference proteome</keyword>
<dbReference type="Gene3D" id="3.40.630.30">
    <property type="match status" value="1"/>
</dbReference>
<dbReference type="Pfam" id="PF00583">
    <property type="entry name" value="Acetyltransf_1"/>
    <property type="match status" value="1"/>
</dbReference>
<reference evidence="4 5" key="1">
    <citation type="submission" date="2020-08" db="EMBL/GenBank/DDBJ databases">
        <title>Genomic Encyclopedia of Type Strains, Phase IV (KMG-IV): sequencing the most valuable type-strain genomes for metagenomic binning, comparative biology and taxonomic classification.</title>
        <authorList>
            <person name="Goeker M."/>
        </authorList>
    </citation>
    <scope>NUCLEOTIDE SEQUENCE [LARGE SCALE GENOMIC DNA]</scope>
    <source>
        <strain evidence="4 5">DSM 18233</strain>
    </source>
</reference>
<keyword evidence="4" id="KW-0689">Ribosomal protein</keyword>
<keyword evidence="2" id="KW-0012">Acyltransferase</keyword>
<dbReference type="GO" id="GO:0016747">
    <property type="term" value="F:acyltransferase activity, transferring groups other than amino-acyl groups"/>
    <property type="evidence" value="ECO:0007669"/>
    <property type="project" value="InterPro"/>
</dbReference>
<feature type="domain" description="N-acetyltransferase" evidence="3">
    <location>
        <begin position="3"/>
        <end position="159"/>
    </location>
</feature>
<proteinExistence type="predicted"/>
<sequence>MPLLIRPAIATDLPAVCRLADEINREHHAGAPDVFVLTSPDDEATQNWWRSAIDAAEGTVLVAQRDEVVCGFITIKANEPPIPPFIRARREARIGTIVVAASHRRQGIGERLLSAARTWAQEQGAVTLYLQVFSFNQNAIHFYEKHGLTIQSVFMNTPL</sequence>
<organism evidence="4 5">
    <name type="scientific">Silvimonas terrae</name>
    <dbReference type="NCBI Taxonomy" id="300266"/>
    <lineage>
        <taxon>Bacteria</taxon>
        <taxon>Pseudomonadati</taxon>
        <taxon>Pseudomonadota</taxon>
        <taxon>Betaproteobacteria</taxon>
        <taxon>Neisseriales</taxon>
        <taxon>Chitinibacteraceae</taxon>
        <taxon>Silvimonas</taxon>
    </lineage>
</organism>
<dbReference type="GO" id="GO:0005840">
    <property type="term" value="C:ribosome"/>
    <property type="evidence" value="ECO:0007669"/>
    <property type="project" value="UniProtKB-KW"/>
</dbReference>
<keyword evidence="1" id="KW-0808">Transferase</keyword>
<protein>
    <submittedName>
        <fullName evidence="4">Ribosomal protein S18 acetylase RimI-like enzyme</fullName>
    </submittedName>
</protein>
<dbReference type="InterPro" id="IPR016181">
    <property type="entry name" value="Acyl_CoA_acyltransferase"/>
</dbReference>
<accession>A0A840RIH4</accession>
<keyword evidence="4" id="KW-0687">Ribonucleoprotein</keyword>